<feature type="compositionally biased region" description="Polar residues" evidence="1">
    <location>
        <begin position="166"/>
        <end position="181"/>
    </location>
</feature>
<feature type="compositionally biased region" description="Polar residues" evidence="1">
    <location>
        <begin position="254"/>
        <end position="271"/>
    </location>
</feature>
<reference evidence="2" key="1">
    <citation type="journal article" date="2023" name="Genome Biol. Evol.">
        <title>First Whole Genome Sequence and Flow Cytometry Genome Size Data for the Lichen-Forming Fungus Ramalina farinacea (Ascomycota).</title>
        <authorList>
            <person name="Llewellyn T."/>
            <person name="Mian S."/>
            <person name="Hill R."/>
            <person name="Leitch I.J."/>
            <person name="Gaya E."/>
        </authorList>
    </citation>
    <scope>NUCLEOTIDE SEQUENCE</scope>
    <source>
        <strain evidence="2">LIQ254RAFAR</strain>
    </source>
</reference>
<feature type="region of interest" description="Disordered" evidence="1">
    <location>
        <begin position="17"/>
        <end position="271"/>
    </location>
</feature>
<keyword evidence="3" id="KW-1185">Reference proteome</keyword>
<dbReference type="Proteomes" id="UP001161017">
    <property type="component" value="Unassembled WGS sequence"/>
</dbReference>
<dbReference type="EMBL" id="JAPUFD010000015">
    <property type="protein sequence ID" value="MDI1491737.1"/>
    <property type="molecule type" value="Genomic_DNA"/>
</dbReference>
<feature type="compositionally biased region" description="Polar residues" evidence="1">
    <location>
        <begin position="229"/>
        <end position="248"/>
    </location>
</feature>
<comment type="caution">
    <text evidence="2">The sequence shown here is derived from an EMBL/GenBank/DDBJ whole genome shotgun (WGS) entry which is preliminary data.</text>
</comment>
<name>A0AA43QT62_9LECA</name>
<accession>A0AA43QT62</accession>
<feature type="compositionally biased region" description="Basic and acidic residues" evidence="1">
    <location>
        <begin position="95"/>
        <end position="108"/>
    </location>
</feature>
<evidence type="ECO:0000256" key="1">
    <source>
        <dbReference type="SAM" id="MobiDB-lite"/>
    </source>
</evidence>
<dbReference type="AlphaFoldDB" id="A0AA43QT62"/>
<feature type="compositionally biased region" description="Polar residues" evidence="1">
    <location>
        <begin position="40"/>
        <end position="52"/>
    </location>
</feature>
<sequence length="271" mass="28664">MGLHGIAEWNQFDLLTNRGFGASGQTPGSAKPKKKRPSSGVGQLVTSEPSLLQQQQHQYQFAPINDPSNPAAFQNVPFPQERTAESSGKKRGRPSKAEREIREAEAAARGEVYQPTKRKPKTPRPSMEGAEVGGEDDTPGSKKKPKKQRTAATAFMGPPGHPSPESGISQATGSPADQMQVDTPERVPRSTIPETQASEFPASESLLATMRAEAAPYPGAQGPSGASAMGTTQSSATLQQEYPSTAPTRESAVNPDTSSSARPQPSEQSTS</sequence>
<evidence type="ECO:0000313" key="2">
    <source>
        <dbReference type="EMBL" id="MDI1491737.1"/>
    </source>
</evidence>
<gene>
    <name evidence="2" type="ORF">OHK93_002947</name>
</gene>
<proteinExistence type="predicted"/>
<organism evidence="2 3">
    <name type="scientific">Ramalina farinacea</name>
    <dbReference type="NCBI Taxonomy" id="258253"/>
    <lineage>
        <taxon>Eukaryota</taxon>
        <taxon>Fungi</taxon>
        <taxon>Dikarya</taxon>
        <taxon>Ascomycota</taxon>
        <taxon>Pezizomycotina</taxon>
        <taxon>Lecanoromycetes</taxon>
        <taxon>OSLEUM clade</taxon>
        <taxon>Lecanoromycetidae</taxon>
        <taxon>Lecanorales</taxon>
        <taxon>Lecanorineae</taxon>
        <taxon>Ramalinaceae</taxon>
        <taxon>Ramalina</taxon>
    </lineage>
</organism>
<evidence type="ECO:0000313" key="3">
    <source>
        <dbReference type="Proteomes" id="UP001161017"/>
    </source>
</evidence>
<protein>
    <submittedName>
        <fullName evidence="2">Uncharacterized protein</fullName>
    </submittedName>
</protein>